<keyword evidence="5" id="KW-1185">Reference proteome</keyword>
<evidence type="ECO:0000256" key="1">
    <source>
        <dbReference type="ARBA" id="ARBA00022741"/>
    </source>
</evidence>
<dbReference type="Proteomes" id="UP000494125">
    <property type="component" value="Unassembled WGS sequence"/>
</dbReference>
<dbReference type="PANTHER" id="PTHR43869:SF1">
    <property type="entry name" value="GLYCINE BETAINE_PROLINE BETAINE TRANSPORT SYSTEM ATP-BINDING PROTEIN PROV"/>
    <property type="match status" value="1"/>
</dbReference>
<dbReference type="PANTHER" id="PTHR43869">
    <property type="entry name" value="GLYCINE BETAINE/PROLINE BETAINE TRANSPORT SYSTEM ATP-BINDING PROTEIN PROV"/>
    <property type="match status" value="1"/>
</dbReference>
<proteinExistence type="predicted"/>
<evidence type="ECO:0000313" key="5">
    <source>
        <dbReference type="Proteomes" id="UP000494125"/>
    </source>
</evidence>
<evidence type="ECO:0000259" key="3">
    <source>
        <dbReference type="PROSITE" id="PS50893"/>
    </source>
</evidence>
<protein>
    <submittedName>
        <fullName evidence="4">Glycine/betaine ABC transporter ATP-binding protein</fullName>
    </submittedName>
</protein>
<dbReference type="SUPFAM" id="SSF52540">
    <property type="entry name" value="P-loop containing nucleoside triphosphate hydrolases"/>
    <property type="match status" value="1"/>
</dbReference>
<sequence>MTPNLTFAPGDVLPPEAIHTDGAPSIARSSIATGTDILTVRHLSKIFGPKPERAIEMMKRGVGRNEIFAETGNMVAVNDVSLSVRAGEIFVIMGLSGSGKSTLVRLLNRLIEPTSGQVVLEGRDIAPMSTPELRDVRRQKMAMVFQSFALLPNRTVLDNIAYELEVAGIKKAQRYDVARAALERVGLGSYEKLLPSELSGGMQQRVGLARALAVNPSVLLMDEAFSALDPLIRFEM</sequence>
<dbReference type="InterPro" id="IPR003439">
    <property type="entry name" value="ABC_transporter-like_ATP-bd"/>
</dbReference>
<dbReference type="GO" id="GO:0005524">
    <property type="term" value="F:ATP binding"/>
    <property type="evidence" value="ECO:0007669"/>
    <property type="project" value="UniProtKB-KW"/>
</dbReference>
<feature type="domain" description="ABC transporter" evidence="3">
    <location>
        <begin position="62"/>
        <end position="236"/>
    </location>
</feature>
<dbReference type="AlphaFoldDB" id="A0A6P2PGE3"/>
<dbReference type="GO" id="GO:0016887">
    <property type="term" value="F:ATP hydrolysis activity"/>
    <property type="evidence" value="ECO:0007669"/>
    <property type="project" value="InterPro"/>
</dbReference>
<name>A0A6P2PGE3_9BURK</name>
<dbReference type="EMBL" id="CABVPN010000029">
    <property type="protein sequence ID" value="VWC06649.1"/>
    <property type="molecule type" value="Genomic_DNA"/>
</dbReference>
<dbReference type="Gene3D" id="3.40.50.300">
    <property type="entry name" value="P-loop containing nucleotide triphosphate hydrolases"/>
    <property type="match status" value="1"/>
</dbReference>
<dbReference type="PROSITE" id="PS00211">
    <property type="entry name" value="ABC_TRANSPORTER_1"/>
    <property type="match status" value="1"/>
</dbReference>
<keyword evidence="1" id="KW-0547">Nucleotide-binding</keyword>
<gene>
    <name evidence="4" type="ORF">BDI24065_05144</name>
</gene>
<accession>A0A6P2PGE3</accession>
<evidence type="ECO:0000313" key="4">
    <source>
        <dbReference type="EMBL" id="VWC06649.1"/>
    </source>
</evidence>
<reference evidence="4 5" key="1">
    <citation type="submission" date="2019-09" db="EMBL/GenBank/DDBJ databases">
        <authorList>
            <person name="Depoorter E."/>
        </authorList>
    </citation>
    <scope>NUCLEOTIDE SEQUENCE [LARGE SCALE GENOMIC DNA]</scope>
    <source>
        <strain evidence="4">LMG 24065</strain>
    </source>
</reference>
<dbReference type="Pfam" id="PF00005">
    <property type="entry name" value="ABC_tran"/>
    <property type="match status" value="1"/>
</dbReference>
<dbReference type="InterPro" id="IPR051921">
    <property type="entry name" value="ABC_osmolyte_uptake_ATP-bind"/>
</dbReference>
<evidence type="ECO:0000256" key="2">
    <source>
        <dbReference type="ARBA" id="ARBA00022840"/>
    </source>
</evidence>
<dbReference type="InterPro" id="IPR017871">
    <property type="entry name" value="ABC_transporter-like_CS"/>
</dbReference>
<organism evidence="4 5">
    <name type="scientific">Burkholderia diffusa</name>
    <dbReference type="NCBI Taxonomy" id="488732"/>
    <lineage>
        <taxon>Bacteria</taxon>
        <taxon>Pseudomonadati</taxon>
        <taxon>Pseudomonadota</taxon>
        <taxon>Betaproteobacteria</taxon>
        <taxon>Burkholderiales</taxon>
        <taxon>Burkholderiaceae</taxon>
        <taxon>Burkholderia</taxon>
        <taxon>Burkholderia cepacia complex</taxon>
    </lineage>
</organism>
<dbReference type="PROSITE" id="PS50893">
    <property type="entry name" value="ABC_TRANSPORTER_2"/>
    <property type="match status" value="1"/>
</dbReference>
<keyword evidence="2 4" id="KW-0067">ATP-binding</keyword>
<dbReference type="InterPro" id="IPR027417">
    <property type="entry name" value="P-loop_NTPase"/>
</dbReference>